<dbReference type="NCBIfam" id="TIGR00945">
    <property type="entry name" value="tatC"/>
    <property type="match status" value="1"/>
</dbReference>
<protein>
    <recommendedName>
        <fullName evidence="5">Sec-independent protein translocase protein TatC</fullName>
    </recommendedName>
</protein>
<comment type="similarity">
    <text evidence="5">Belongs to the TatC family.</text>
</comment>
<dbReference type="GO" id="GO:0065002">
    <property type="term" value="P:intracellular protein transmembrane transport"/>
    <property type="evidence" value="ECO:0007669"/>
    <property type="project" value="TreeGrafter"/>
</dbReference>
<organism evidence="6 7">
    <name type="scientific">Candidatus Sulfobium mesophilum</name>
    <dbReference type="NCBI Taxonomy" id="2016548"/>
    <lineage>
        <taxon>Bacteria</taxon>
        <taxon>Pseudomonadati</taxon>
        <taxon>Nitrospirota</taxon>
        <taxon>Nitrospiria</taxon>
        <taxon>Nitrospirales</taxon>
        <taxon>Nitrospiraceae</taxon>
        <taxon>Candidatus Sulfobium</taxon>
    </lineage>
</organism>
<feature type="transmembrane region" description="Helical" evidence="5">
    <location>
        <begin position="20"/>
        <end position="37"/>
    </location>
</feature>
<evidence type="ECO:0000256" key="3">
    <source>
        <dbReference type="ARBA" id="ARBA00022989"/>
    </source>
</evidence>
<evidence type="ECO:0000256" key="4">
    <source>
        <dbReference type="ARBA" id="ARBA00023136"/>
    </source>
</evidence>
<comment type="subcellular location">
    <subcellularLocation>
        <location evidence="5">Cell membrane</location>
        <topology evidence="5">Multi-pass membrane protein</topology>
    </subcellularLocation>
    <subcellularLocation>
        <location evidence="1">Membrane</location>
        <topology evidence="1">Multi-pass membrane protein</topology>
    </subcellularLocation>
</comment>
<evidence type="ECO:0000313" key="7">
    <source>
        <dbReference type="Proteomes" id="UP000245125"/>
    </source>
</evidence>
<feature type="transmembrane region" description="Helical" evidence="5">
    <location>
        <begin position="122"/>
        <end position="151"/>
    </location>
</feature>
<comment type="subunit">
    <text evidence="5">Forms a complex with TatA.</text>
</comment>
<gene>
    <name evidence="5 6" type="primary">tatC</name>
    <name evidence="6" type="ORF">NBG4_190008</name>
</gene>
<keyword evidence="3 5" id="KW-1133">Transmembrane helix</keyword>
<dbReference type="OrthoDB" id="9777044at2"/>
<dbReference type="PRINTS" id="PR01840">
    <property type="entry name" value="TATCFAMILY"/>
</dbReference>
<feature type="transmembrane region" description="Helical" evidence="5">
    <location>
        <begin position="229"/>
        <end position="250"/>
    </location>
</feature>
<feature type="transmembrane region" description="Helical" evidence="5">
    <location>
        <begin position="80"/>
        <end position="101"/>
    </location>
</feature>
<dbReference type="GO" id="GO:0009977">
    <property type="term" value="F:proton motive force dependent protein transmembrane transporter activity"/>
    <property type="evidence" value="ECO:0007669"/>
    <property type="project" value="TreeGrafter"/>
</dbReference>
<sequence length="256" mass="28828">MEDSKMPLTEHLTELRKRILVSLMALFVVFVGVFNYSEKIFDVVTFPLRAELKVSVYSPHFQIVKKTAAPLVFLAPAEAFWMHLKVSLVAALILSLPVIFYQLWRFISPGLLANERKYVLPFVFLATTLFVIGASFCFIIVLPFAITFLLGYKTQNMTPMLSVGSYVDFCLKFVLAFGAIFELPLAIIFLTRLGIVTPAMLAKNRKFAVLFAFIAGAILTPTPDAFNQTLMAVPIIILYEIGILLSRLLYRKKKDA</sequence>
<dbReference type="AlphaFoldDB" id="A0A2U3QFP0"/>
<accession>A0A2U3QFP0</accession>
<keyword evidence="4 5" id="KW-0472">Membrane</keyword>
<reference evidence="7" key="1">
    <citation type="submission" date="2018-03" db="EMBL/GenBank/DDBJ databases">
        <authorList>
            <person name="Zecchin S."/>
        </authorList>
    </citation>
    <scope>NUCLEOTIDE SEQUENCE [LARGE SCALE GENOMIC DNA]</scope>
</reference>
<keyword evidence="7" id="KW-1185">Reference proteome</keyword>
<keyword evidence="5" id="KW-0813">Transport</keyword>
<dbReference type="Proteomes" id="UP000245125">
    <property type="component" value="Unassembled WGS sequence"/>
</dbReference>
<dbReference type="GO" id="GO:0043953">
    <property type="term" value="P:protein transport by the Tat complex"/>
    <property type="evidence" value="ECO:0007669"/>
    <property type="project" value="UniProtKB-UniRule"/>
</dbReference>
<evidence type="ECO:0000313" key="6">
    <source>
        <dbReference type="EMBL" id="SPQ00165.1"/>
    </source>
</evidence>
<keyword evidence="2 5" id="KW-0812">Transmembrane</keyword>
<feature type="transmembrane region" description="Helical" evidence="5">
    <location>
        <begin position="171"/>
        <end position="195"/>
    </location>
</feature>
<dbReference type="GO" id="GO:0033281">
    <property type="term" value="C:TAT protein transport complex"/>
    <property type="evidence" value="ECO:0007669"/>
    <property type="project" value="UniProtKB-UniRule"/>
</dbReference>
<dbReference type="PANTHER" id="PTHR30371">
    <property type="entry name" value="SEC-INDEPENDENT PROTEIN TRANSLOCASE PROTEIN TATC"/>
    <property type="match status" value="1"/>
</dbReference>
<dbReference type="HAMAP" id="MF_00902">
    <property type="entry name" value="TatC"/>
    <property type="match status" value="1"/>
</dbReference>
<keyword evidence="5" id="KW-1003">Cell membrane</keyword>
<comment type="function">
    <text evidence="5">Part of the twin-arginine translocation (Tat) system that transports large folded proteins containing a characteristic twin-arginine motif in their signal peptide across membranes.</text>
</comment>
<dbReference type="PANTHER" id="PTHR30371:SF0">
    <property type="entry name" value="SEC-INDEPENDENT PROTEIN TRANSLOCASE PROTEIN TATC, CHLOROPLASTIC-RELATED"/>
    <property type="match status" value="1"/>
</dbReference>
<evidence type="ECO:0000256" key="2">
    <source>
        <dbReference type="ARBA" id="ARBA00022692"/>
    </source>
</evidence>
<dbReference type="EMBL" id="OUUY01000063">
    <property type="protein sequence ID" value="SPQ00165.1"/>
    <property type="molecule type" value="Genomic_DNA"/>
</dbReference>
<dbReference type="InterPro" id="IPR002033">
    <property type="entry name" value="TatC"/>
</dbReference>
<proteinExistence type="inferred from homology"/>
<evidence type="ECO:0000256" key="1">
    <source>
        <dbReference type="ARBA" id="ARBA00004141"/>
    </source>
</evidence>
<evidence type="ECO:0000256" key="5">
    <source>
        <dbReference type="HAMAP-Rule" id="MF_00902"/>
    </source>
</evidence>
<keyword evidence="5" id="KW-0653">Protein transport</keyword>
<dbReference type="Pfam" id="PF00902">
    <property type="entry name" value="TatC"/>
    <property type="match status" value="1"/>
</dbReference>
<feature type="transmembrane region" description="Helical" evidence="5">
    <location>
        <begin position="207"/>
        <end position="223"/>
    </location>
</feature>
<keyword evidence="5" id="KW-0811">Translocation</keyword>
<name>A0A2U3QFP0_9BACT</name>